<dbReference type="SUPFAM" id="SSF69318">
    <property type="entry name" value="Integrin alpha N-terminal domain"/>
    <property type="match status" value="1"/>
</dbReference>
<dbReference type="RefSeq" id="WP_185789256.1">
    <property type="nucleotide sequence ID" value="NZ_JACLCP010000003.1"/>
</dbReference>
<reference evidence="4" key="1">
    <citation type="submission" date="2020-08" db="EMBL/GenBank/DDBJ databases">
        <title>Winogradskyella ouciana sp. nov., isolated from the hadal seawater of the Mariana Trench.</title>
        <authorList>
            <person name="He X."/>
        </authorList>
    </citation>
    <scope>NUCLEOTIDE SEQUENCE [LARGE SCALE GENOMIC DNA]</scope>
    <source>
        <strain evidence="4">KCTC 52348</strain>
    </source>
</reference>
<dbReference type="NCBIfam" id="TIGR04183">
    <property type="entry name" value="Por_Secre_tail"/>
    <property type="match status" value="1"/>
</dbReference>
<dbReference type="Pfam" id="PF18962">
    <property type="entry name" value="Por_Secre_tail"/>
    <property type="match status" value="1"/>
</dbReference>
<dbReference type="Gene3D" id="2.130.10.130">
    <property type="entry name" value="Integrin alpha, N-terminal"/>
    <property type="match status" value="2"/>
</dbReference>
<dbReference type="EMBL" id="JACLCP010000003">
    <property type="protein sequence ID" value="MBC2845531.1"/>
    <property type="molecule type" value="Genomic_DNA"/>
</dbReference>
<dbReference type="InterPro" id="IPR013517">
    <property type="entry name" value="FG-GAP"/>
</dbReference>
<keyword evidence="5" id="KW-1185">Reference proteome</keyword>
<evidence type="ECO:0000313" key="4">
    <source>
        <dbReference type="EMBL" id="MBC2845531.1"/>
    </source>
</evidence>
<keyword evidence="1 2" id="KW-0732">Signal</keyword>
<gene>
    <name evidence="4" type="ORF">H7F21_10550</name>
</gene>
<dbReference type="PANTHER" id="PTHR36220">
    <property type="entry name" value="UNNAMED PRODUCT"/>
    <property type="match status" value="1"/>
</dbReference>
<sequence length="528" mass="57103">MNQYLLLILLNFSVHLSYAQGWGQIQKIVPDDRFAGQQFGATVAVDGNYAVVGVLASNFADSAYVYENDGNGNWLQLQKLESPDPNQFDHFGTQVAISGDYILVGAWGDNEDPSNSNYIQSAGAAYIFKKQASNLFDFEQKIVASNREVNNHFGYTLALKNNYAIVGALRDAYDVDGNNFLANAGAAFIFERDGSGVWNEVQKIVASDRATDDYFAGDGVSIDGNYVIIGAKFEDEDALGMNTLNAAGSAYIFERDGSGSWNEVQKIVASNRQGSELFGSDVSISGSCLVIGAEQGNVAAGYSGSTYIFERDATGTWNETQEIVASHVASIDKFGKSVAFDGSHILVGAYLKDIGSPGDDGAAFMFEKDGAGAWNLVAEMYYNEASTSDYFGYDVAVSGDYAIVGAYSEDEDEAGMNTLSSAGSIFIFDANEPNILDPISTLNIVEHTFTTNFKVFPNPNQGNFTIDFGKSYNQIDISITNNLGQEILKEKHNDSSKVIINLMINSGVYFVNITTGEGELAVIKILKQ</sequence>
<feature type="domain" description="Secretion system C-terminal sorting" evidence="3">
    <location>
        <begin position="455"/>
        <end position="520"/>
    </location>
</feature>
<dbReference type="InterPro" id="IPR026444">
    <property type="entry name" value="Secre_tail"/>
</dbReference>
<evidence type="ECO:0000256" key="2">
    <source>
        <dbReference type="SAM" id="SignalP"/>
    </source>
</evidence>
<dbReference type="AlphaFoldDB" id="A0A842IRN0"/>
<evidence type="ECO:0000313" key="5">
    <source>
        <dbReference type="Proteomes" id="UP000533900"/>
    </source>
</evidence>
<accession>A0A842IRN0</accession>
<dbReference type="PANTHER" id="PTHR36220:SF1">
    <property type="entry name" value="GAMMA TUBULIN COMPLEX COMPONENT C-TERMINAL DOMAIN-CONTAINING PROTEIN"/>
    <property type="match status" value="1"/>
</dbReference>
<name>A0A842IRN0_9FLAO</name>
<evidence type="ECO:0000256" key="1">
    <source>
        <dbReference type="ARBA" id="ARBA00022729"/>
    </source>
</evidence>
<dbReference type="Pfam" id="PF14312">
    <property type="entry name" value="FG-GAP_2"/>
    <property type="match status" value="7"/>
</dbReference>
<protein>
    <submittedName>
        <fullName evidence="4">T9SS type A sorting domain-containing protein</fullName>
    </submittedName>
</protein>
<comment type="caution">
    <text evidence="4">The sequence shown here is derived from an EMBL/GenBank/DDBJ whole genome shotgun (WGS) entry which is preliminary data.</text>
</comment>
<dbReference type="Proteomes" id="UP000533900">
    <property type="component" value="Unassembled WGS sequence"/>
</dbReference>
<feature type="signal peptide" evidence="2">
    <location>
        <begin position="1"/>
        <end position="19"/>
    </location>
</feature>
<organism evidence="4 5">
    <name type="scientific">Winogradskyella flava</name>
    <dbReference type="NCBI Taxonomy" id="1884876"/>
    <lineage>
        <taxon>Bacteria</taxon>
        <taxon>Pseudomonadati</taxon>
        <taxon>Bacteroidota</taxon>
        <taxon>Flavobacteriia</taxon>
        <taxon>Flavobacteriales</taxon>
        <taxon>Flavobacteriaceae</taxon>
        <taxon>Winogradskyella</taxon>
    </lineage>
</organism>
<feature type="chain" id="PRO_5032333634" evidence="2">
    <location>
        <begin position="20"/>
        <end position="528"/>
    </location>
</feature>
<evidence type="ECO:0000259" key="3">
    <source>
        <dbReference type="Pfam" id="PF18962"/>
    </source>
</evidence>
<dbReference type="InterPro" id="IPR028994">
    <property type="entry name" value="Integrin_alpha_N"/>
</dbReference>
<proteinExistence type="predicted"/>